<evidence type="ECO:0000313" key="3">
    <source>
        <dbReference type="EMBL" id="KZL71365.1"/>
    </source>
</evidence>
<accession>A0A166SZ80</accession>
<feature type="region of interest" description="Disordered" evidence="1">
    <location>
        <begin position="1"/>
        <end position="167"/>
    </location>
</feature>
<name>A0A166SZ80_9PEZI</name>
<protein>
    <recommendedName>
        <fullName evidence="2">PD-(D/E)XK nuclease-like domain-containing protein</fullName>
    </recommendedName>
</protein>
<feature type="region of interest" description="Disordered" evidence="1">
    <location>
        <begin position="347"/>
        <end position="419"/>
    </location>
</feature>
<dbReference type="STRING" id="708197.A0A166SZ80"/>
<reference evidence="3 4" key="1">
    <citation type="submission" date="2015-06" db="EMBL/GenBank/DDBJ databases">
        <title>Survival trade-offs in plant roots during colonization by closely related pathogenic and mutualistic fungi.</title>
        <authorList>
            <person name="Hacquard S."/>
            <person name="Kracher B."/>
            <person name="Hiruma K."/>
            <person name="Weinman A."/>
            <person name="Muench P."/>
            <person name="Garrido Oter R."/>
            <person name="Ver Loren van Themaat E."/>
            <person name="Dallerey J.-F."/>
            <person name="Damm U."/>
            <person name="Henrissat B."/>
            <person name="Lespinet O."/>
            <person name="Thon M."/>
            <person name="Kemen E."/>
            <person name="McHardy A.C."/>
            <person name="Schulze-Lefert P."/>
            <person name="O'Connell R.J."/>
        </authorList>
    </citation>
    <scope>NUCLEOTIDE SEQUENCE [LARGE SCALE GENOMIC DNA]</scope>
    <source>
        <strain evidence="3 4">0861</strain>
    </source>
</reference>
<dbReference type="Pfam" id="PF20516">
    <property type="entry name" value="PDDEXK_12"/>
    <property type="match status" value="1"/>
</dbReference>
<feature type="compositionally biased region" description="Polar residues" evidence="1">
    <location>
        <begin position="1"/>
        <end position="18"/>
    </location>
</feature>
<organism evidence="3 4">
    <name type="scientific">Colletotrichum tofieldiae</name>
    <dbReference type="NCBI Taxonomy" id="708197"/>
    <lineage>
        <taxon>Eukaryota</taxon>
        <taxon>Fungi</taxon>
        <taxon>Dikarya</taxon>
        <taxon>Ascomycota</taxon>
        <taxon>Pezizomycotina</taxon>
        <taxon>Sordariomycetes</taxon>
        <taxon>Hypocreomycetidae</taxon>
        <taxon>Glomerellales</taxon>
        <taxon>Glomerellaceae</taxon>
        <taxon>Colletotrichum</taxon>
        <taxon>Colletotrichum spaethianum species complex</taxon>
    </lineage>
</organism>
<dbReference type="Proteomes" id="UP000076552">
    <property type="component" value="Unassembled WGS sequence"/>
</dbReference>
<feature type="compositionally biased region" description="Low complexity" evidence="1">
    <location>
        <begin position="120"/>
        <end position="136"/>
    </location>
</feature>
<sequence>MPTSDPQTPKTPSRWKNTSGRRDDTAQGQNQSFNAGAMAADDVGEDPVPLGSPTPRPLRAGNRTTTRSMAARQQQQQQQQQPRTRSSHPKPNSDPPRSPVRQHRNRTLDGSMAMRPERPSGSVSTASAYASAIASADKPAPRLAAPASGPASQTSSRGRRPRSPVKGMTDLIFAAKPIRRADLNNDPDVPDTVDELYRKLRKIHKGEGVVPASIEAEARAREHVLHSRIQDIDSRCLMEDALPPRPTAELLLELDMLSKALQQARSARLRNCSEAHWNERVHSVMLEAALEMPSFDATNDVPVIGFFNATTARIAEAWAASGSMGLALQDKMIDYCMVIQDDEMQTACKGPASESTRRMQDKRFRRGGSSASASASASSSDAGRDPEAAYALSVSGTTSSTQDQRRKWTVPQPSANHTEYDPLRLRPIAVSIETKKPDVAGDVAITQLSVWATAHLTRLHDLLLHPSPIPMPLPLIYVSGNLWQVYFAVEREDHIVVFDTFSIEGTSTLLGCYKVLAMLRLLRDWSAGPFRDWLLLSLQSLERG</sequence>
<feature type="compositionally biased region" description="Low complexity" evidence="1">
    <location>
        <begin position="369"/>
        <end position="380"/>
    </location>
</feature>
<gene>
    <name evidence="3" type="ORF">CT0861_09683</name>
</gene>
<feature type="compositionally biased region" description="Polar residues" evidence="1">
    <location>
        <begin position="62"/>
        <end position="72"/>
    </location>
</feature>
<keyword evidence="4" id="KW-1185">Reference proteome</keyword>
<comment type="caution">
    <text evidence="3">The sequence shown here is derived from an EMBL/GenBank/DDBJ whole genome shotgun (WGS) entry which is preliminary data.</text>
</comment>
<dbReference type="EMBL" id="LFIV01000073">
    <property type="protein sequence ID" value="KZL71365.1"/>
    <property type="molecule type" value="Genomic_DNA"/>
</dbReference>
<feature type="domain" description="PD-(D/E)XK nuclease-like" evidence="2">
    <location>
        <begin position="232"/>
        <end position="531"/>
    </location>
</feature>
<dbReference type="InterPro" id="IPR046797">
    <property type="entry name" value="PDDEXK_12"/>
</dbReference>
<proteinExistence type="predicted"/>
<dbReference type="AlphaFoldDB" id="A0A166SZ80"/>
<evidence type="ECO:0000256" key="1">
    <source>
        <dbReference type="SAM" id="MobiDB-lite"/>
    </source>
</evidence>
<evidence type="ECO:0000259" key="2">
    <source>
        <dbReference type="Pfam" id="PF20516"/>
    </source>
</evidence>
<evidence type="ECO:0000313" key="4">
    <source>
        <dbReference type="Proteomes" id="UP000076552"/>
    </source>
</evidence>